<dbReference type="PANTHER" id="PTHR47618:SF1">
    <property type="entry name" value="BIFUNCTIONAL OLIGORIBONUCLEASE AND PAP PHOSPHATASE NRNA"/>
    <property type="match status" value="1"/>
</dbReference>
<dbReference type="RefSeq" id="WP_187533516.1">
    <property type="nucleotide sequence ID" value="NZ_CBCSHU010000004.1"/>
</dbReference>
<feature type="domain" description="DDH" evidence="1">
    <location>
        <begin position="16"/>
        <end position="150"/>
    </location>
</feature>
<evidence type="ECO:0000313" key="3">
    <source>
        <dbReference type="EMBL" id="QNN60387.1"/>
    </source>
</evidence>
<keyword evidence="4" id="KW-1185">Reference proteome</keyword>
<organism evidence="3 4">
    <name type="scientific">Erysipelothrix inopinata</name>
    <dbReference type="NCBI Taxonomy" id="225084"/>
    <lineage>
        <taxon>Bacteria</taxon>
        <taxon>Bacillati</taxon>
        <taxon>Bacillota</taxon>
        <taxon>Erysipelotrichia</taxon>
        <taxon>Erysipelotrichales</taxon>
        <taxon>Erysipelotrichaceae</taxon>
        <taxon>Erysipelothrix</taxon>
    </lineage>
</organism>
<feature type="domain" description="DHHA1" evidence="2">
    <location>
        <begin position="225"/>
        <end position="305"/>
    </location>
</feature>
<gene>
    <name evidence="3" type="ORF">H9L01_08420</name>
</gene>
<evidence type="ECO:0000259" key="2">
    <source>
        <dbReference type="Pfam" id="PF02272"/>
    </source>
</evidence>
<dbReference type="PANTHER" id="PTHR47618">
    <property type="entry name" value="BIFUNCTIONAL OLIGORIBONUCLEASE AND PAP PHOSPHATASE NRNA"/>
    <property type="match status" value="1"/>
</dbReference>
<dbReference type="InterPro" id="IPR001667">
    <property type="entry name" value="DDH_dom"/>
</dbReference>
<dbReference type="Pfam" id="PF01368">
    <property type="entry name" value="DHH"/>
    <property type="match status" value="1"/>
</dbReference>
<dbReference type="SUPFAM" id="SSF64182">
    <property type="entry name" value="DHH phosphoesterases"/>
    <property type="match status" value="1"/>
</dbReference>
<name>A0A7G9RXR2_9FIRM</name>
<dbReference type="InterPro" id="IPR051319">
    <property type="entry name" value="Oligoribo/pAp-PDE_c-di-AMP_PDE"/>
</dbReference>
<dbReference type="KEGG" id="eio:H9L01_08420"/>
<dbReference type="Proteomes" id="UP000515928">
    <property type="component" value="Chromosome"/>
</dbReference>
<dbReference type="EMBL" id="CP060715">
    <property type="protein sequence ID" value="QNN60387.1"/>
    <property type="molecule type" value="Genomic_DNA"/>
</dbReference>
<dbReference type="Gene3D" id="3.90.1640.10">
    <property type="entry name" value="inorganic pyrophosphatase (n-terminal core)"/>
    <property type="match status" value="1"/>
</dbReference>
<dbReference type="Gene3D" id="3.10.310.30">
    <property type="match status" value="1"/>
</dbReference>
<dbReference type="AlphaFoldDB" id="A0A7G9RXR2"/>
<protein>
    <submittedName>
        <fullName evidence="3">Bifunctional oligoribonuclease/PAP phosphatase NrnA</fullName>
    </submittedName>
</protein>
<evidence type="ECO:0000313" key="4">
    <source>
        <dbReference type="Proteomes" id="UP000515928"/>
    </source>
</evidence>
<dbReference type="Pfam" id="PF02272">
    <property type="entry name" value="DHHA1"/>
    <property type="match status" value="1"/>
</dbReference>
<reference evidence="3 4" key="1">
    <citation type="submission" date="2020-08" db="EMBL/GenBank/DDBJ databases">
        <title>Genome sequence of Erysipelothrix inopinata DSM 15511T.</title>
        <authorList>
            <person name="Hyun D.-W."/>
            <person name="Bae J.-W."/>
        </authorList>
    </citation>
    <scope>NUCLEOTIDE SEQUENCE [LARGE SCALE GENOMIC DNA]</scope>
    <source>
        <strain evidence="3 4">DSM 15511</strain>
    </source>
</reference>
<evidence type="ECO:0000259" key="1">
    <source>
        <dbReference type="Pfam" id="PF01368"/>
    </source>
</evidence>
<proteinExistence type="predicted"/>
<sequence>MYNTQEFLNLVEAYDTIYVYRHTNPDGDALGSQLGMTKWLRYNYPNKHVHTFGQDDHGFKIYDKMENPELADVFLAIVIDTANQDRIDSDTYLKAEKIIKIDHHLEVDQYGDLQIVDTTRGSACEIVADIFKACDLKMNDEIANTTLSGILTDTIRFSIENTSAQTLMSAAFLLENGANISELNAKIFNRSLTFFEVRRTLQNLVQWNNAFAYAIVDKKTQDSLGITDRGAKDQVNMMSGIEEFAIWAIFAEKEDGRYTASLRSRSATVSDLANEYRGGGHRLACGIGDISFEEVQEIIAKLAEISQN</sequence>
<dbReference type="GO" id="GO:0003676">
    <property type="term" value="F:nucleic acid binding"/>
    <property type="evidence" value="ECO:0007669"/>
    <property type="project" value="InterPro"/>
</dbReference>
<accession>A0A7G9RXR2</accession>
<dbReference type="InterPro" id="IPR003156">
    <property type="entry name" value="DHHA1_dom"/>
</dbReference>
<dbReference type="InterPro" id="IPR038763">
    <property type="entry name" value="DHH_sf"/>
</dbReference>